<reference evidence="2" key="1">
    <citation type="submission" date="2013-04" db="UniProtKB">
        <authorList>
            <consortium name="EnsemblPlants"/>
        </authorList>
    </citation>
    <scope>IDENTIFICATION</scope>
</reference>
<dbReference type="AlphaFoldDB" id="J3LCQ6"/>
<feature type="region of interest" description="Disordered" evidence="1">
    <location>
        <begin position="40"/>
        <end position="104"/>
    </location>
</feature>
<feature type="compositionally biased region" description="Polar residues" evidence="1">
    <location>
        <begin position="40"/>
        <end position="62"/>
    </location>
</feature>
<evidence type="ECO:0000313" key="3">
    <source>
        <dbReference type="Proteomes" id="UP000006038"/>
    </source>
</evidence>
<keyword evidence="3" id="KW-1185">Reference proteome</keyword>
<name>J3LCQ6_ORYBR</name>
<dbReference type="EnsemblPlants" id="OB02G24230.1">
    <property type="protein sequence ID" value="OB02G24230.1"/>
    <property type="gene ID" value="OB02G24230"/>
</dbReference>
<proteinExistence type="predicted"/>
<protein>
    <submittedName>
        <fullName evidence="2">Uncharacterized protein</fullName>
    </submittedName>
</protein>
<dbReference type="Gramene" id="OB02G24230.1">
    <property type="protein sequence ID" value="OB02G24230.1"/>
    <property type="gene ID" value="OB02G24230"/>
</dbReference>
<dbReference type="Proteomes" id="UP000006038">
    <property type="component" value="Unassembled WGS sequence"/>
</dbReference>
<sequence length="146" mass="15381">MDACCRGKLQTIAVYMNEVTGPPFSPQQLSRATLLLPSWSCSAHSTDPPNSSQLPTADQSARSMERPHGSHGGGEPANAHPQQQQPAPRPCDDTQLPASSLNPTAARLLREAIVSAPADAEKPAAEGSSDILAFARAVDRVDSTLE</sequence>
<accession>J3LCQ6</accession>
<feature type="compositionally biased region" description="Low complexity" evidence="1">
    <location>
        <begin position="76"/>
        <end position="86"/>
    </location>
</feature>
<evidence type="ECO:0000313" key="2">
    <source>
        <dbReference type="EnsemblPlants" id="OB02G24230.1"/>
    </source>
</evidence>
<evidence type="ECO:0000256" key="1">
    <source>
        <dbReference type="SAM" id="MobiDB-lite"/>
    </source>
</evidence>
<dbReference type="eggNOG" id="ENOG502R64Y">
    <property type="taxonomic scope" value="Eukaryota"/>
</dbReference>
<organism evidence="2">
    <name type="scientific">Oryza brachyantha</name>
    <name type="common">malo sina</name>
    <dbReference type="NCBI Taxonomy" id="4533"/>
    <lineage>
        <taxon>Eukaryota</taxon>
        <taxon>Viridiplantae</taxon>
        <taxon>Streptophyta</taxon>
        <taxon>Embryophyta</taxon>
        <taxon>Tracheophyta</taxon>
        <taxon>Spermatophyta</taxon>
        <taxon>Magnoliopsida</taxon>
        <taxon>Liliopsida</taxon>
        <taxon>Poales</taxon>
        <taxon>Poaceae</taxon>
        <taxon>BOP clade</taxon>
        <taxon>Oryzoideae</taxon>
        <taxon>Oryzeae</taxon>
        <taxon>Oryzinae</taxon>
        <taxon>Oryza</taxon>
    </lineage>
</organism>
<dbReference type="HOGENOM" id="CLU_1780288_0_0_1"/>